<dbReference type="AlphaFoldDB" id="A0A8H3LCX2"/>
<feature type="region of interest" description="Disordered" evidence="1">
    <location>
        <begin position="61"/>
        <end position="89"/>
    </location>
</feature>
<proteinExistence type="predicted"/>
<reference evidence="2" key="1">
    <citation type="submission" date="2019-10" db="EMBL/GenBank/DDBJ databases">
        <title>Conservation and host-specific expression of non-tandemly repeated heterogenous ribosome RNA gene in arbuscular mycorrhizal fungi.</title>
        <authorList>
            <person name="Maeda T."/>
            <person name="Kobayashi Y."/>
            <person name="Nakagawa T."/>
            <person name="Ezawa T."/>
            <person name="Yamaguchi K."/>
            <person name="Bino T."/>
            <person name="Nishimoto Y."/>
            <person name="Shigenobu S."/>
            <person name="Kawaguchi M."/>
        </authorList>
    </citation>
    <scope>NUCLEOTIDE SEQUENCE</scope>
    <source>
        <strain evidence="2">HR1</strain>
    </source>
</reference>
<organism evidence="2 3">
    <name type="scientific">Rhizophagus clarus</name>
    <dbReference type="NCBI Taxonomy" id="94130"/>
    <lineage>
        <taxon>Eukaryota</taxon>
        <taxon>Fungi</taxon>
        <taxon>Fungi incertae sedis</taxon>
        <taxon>Mucoromycota</taxon>
        <taxon>Glomeromycotina</taxon>
        <taxon>Glomeromycetes</taxon>
        <taxon>Glomerales</taxon>
        <taxon>Glomeraceae</taxon>
        <taxon>Rhizophagus</taxon>
    </lineage>
</organism>
<accession>A0A8H3LCX2</accession>
<dbReference type="EMBL" id="BLAL01000160">
    <property type="protein sequence ID" value="GES86037.1"/>
    <property type="molecule type" value="Genomic_DNA"/>
</dbReference>
<dbReference type="OrthoDB" id="2425576at2759"/>
<gene>
    <name evidence="2" type="ORF">RCL2_001311100</name>
</gene>
<evidence type="ECO:0000313" key="2">
    <source>
        <dbReference type="EMBL" id="GES86037.1"/>
    </source>
</evidence>
<name>A0A8H3LCX2_9GLOM</name>
<protein>
    <submittedName>
        <fullName evidence="2">Uncharacterized protein</fullName>
    </submittedName>
</protein>
<dbReference type="Proteomes" id="UP000615446">
    <property type="component" value="Unassembled WGS sequence"/>
</dbReference>
<comment type="caution">
    <text evidence="2">The sequence shown here is derived from an EMBL/GenBank/DDBJ whole genome shotgun (WGS) entry which is preliminary data.</text>
</comment>
<evidence type="ECO:0000313" key="3">
    <source>
        <dbReference type="Proteomes" id="UP000615446"/>
    </source>
</evidence>
<sequence>MTTDQNAEVYKLKKKVNRLGKYKEERVDCLKDDVDELFVQVKKQERTVVRIGNYVEQTGLEPGKELTDSSESSSSVHLNKLTIVEGSEG</sequence>
<evidence type="ECO:0000256" key="1">
    <source>
        <dbReference type="SAM" id="MobiDB-lite"/>
    </source>
</evidence>